<feature type="compositionally biased region" description="Low complexity" evidence="9">
    <location>
        <begin position="10"/>
        <end position="23"/>
    </location>
</feature>
<reference evidence="11" key="1">
    <citation type="submission" date="2023-10" db="EMBL/GenBank/DDBJ databases">
        <authorList>
            <person name="Noh H."/>
        </authorList>
    </citation>
    <scope>NUCLEOTIDE SEQUENCE</scope>
    <source>
        <strain evidence="11">DUCC4014</strain>
    </source>
</reference>
<evidence type="ECO:0000256" key="4">
    <source>
        <dbReference type="ARBA" id="ARBA00022786"/>
    </source>
</evidence>
<protein>
    <recommendedName>
        <fullName evidence="8">Ubiquitin carboxyl-terminal hydrolase</fullName>
        <ecNumber evidence="8">3.4.19.12</ecNumber>
    </recommendedName>
</protein>
<evidence type="ECO:0000313" key="11">
    <source>
        <dbReference type="EMBL" id="WOO84300.1"/>
    </source>
</evidence>
<dbReference type="PANTHER" id="PTHR10589:SF17">
    <property type="entry name" value="UBIQUITIN CARBOXYL-TERMINAL HYDROLASE"/>
    <property type="match status" value="1"/>
</dbReference>
<keyword evidence="5 7" id="KW-0378">Hydrolase</keyword>
<keyword evidence="3 7" id="KW-0645">Protease</keyword>
<dbReference type="Proteomes" id="UP000827549">
    <property type="component" value="Chromosome 6"/>
</dbReference>
<evidence type="ECO:0000313" key="12">
    <source>
        <dbReference type="Proteomes" id="UP000827549"/>
    </source>
</evidence>
<dbReference type="PROSITE" id="PS52048">
    <property type="entry name" value="UCH_DOMAIN"/>
    <property type="match status" value="1"/>
</dbReference>
<dbReference type="GeneID" id="87810991"/>
<feature type="active site" description="Proton donor" evidence="7">
    <location>
        <position position="189"/>
    </location>
</feature>
<evidence type="ECO:0000256" key="8">
    <source>
        <dbReference type="RuleBase" id="RU361215"/>
    </source>
</evidence>
<evidence type="ECO:0000256" key="1">
    <source>
        <dbReference type="ARBA" id="ARBA00000707"/>
    </source>
</evidence>
<evidence type="ECO:0000256" key="9">
    <source>
        <dbReference type="SAM" id="MobiDB-lite"/>
    </source>
</evidence>
<dbReference type="InterPro" id="IPR038765">
    <property type="entry name" value="Papain-like_cys_pep_sf"/>
</dbReference>
<dbReference type="PRINTS" id="PR00707">
    <property type="entry name" value="UBCTHYDRLASE"/>
</dbReference>
<proteinExistence type="inferred from homology"/>
<keyword evidence="12" id="KW-1185">Reference proteome</keyword>
<comment type="catalytic activity">
    <reaction evidence="1 7 8">
        <text>Thiol-dependent hydrolysis of ester, thioester, amide, peptide and isopeptide bonds formed by the C-terminal Gly of ubiquitin (a 76-residue protein attached to proteins as an intracellular targeting signal).</text>
        <dbReference type="EC" id="3.4.19.12"/>
    </reaction>
</comment>
<keyword evidence="4 7" id="KW-0833">Ubl conjugation pathway</keyword>
<dbReference type="GO" id="GO:0004843">
    <property type="term" value="F:cysteine-type deubiquitinase activity"/>
    <property type="evidence" value="ECO:0007669"/>
    <property type="project" value="UniProtKB-UniRule"/>
</dbReference>
<dbReference type="Gene3D" id="3.40.532.10">
    <property type="entry name" value="Peptidase C12, ubiquitin carboxyl-terminal hydrolase"/>
    <property type="match status" value="1"/>
</dbReference>
<dbReference type="PANTHER" id="PTHR10589">
    <property type="entry name" value="UBIQUITIN CARBOXYL-TERMINAL HYDROLASE"/>
    <property type="match status" value="1"/>
</dbReference>
<dbReference type="RefSeq" id="XP_062630326.1">
    <property type="nucleotide sequence ID" value="XM_062774342.1"/>
</dbReference>
<accession>A0AAF1BND4</accession>
<evidence type="ECO:0000256" key="5">
    <source>
        <dbReference type="ARBA" id="ARBA00022801"/>
    </source>
</evidence>
<keyword evidence="6 7" id="KW-0788">Thiol protease</keyword>
<dbReference type="Pfam" id="PF01088">
    <property type="entry name" value="Peptidase_C12"/>
    <property type="match status" value="1"/>
</dbReference>
<dbReference type="SUPFAM" id="SSF54001">
    <property type="entry name" value="Cysteine proteinases"/>
    <property type="match status" value="1"/>
</dbReference>
<dbReference type="GO" id="GO:0006511">
    <property type="term" value="P:ubiquitin-dependent protein catabolic process"/>
    <property type="evidence" value="ECO:0007669"/>
    <property type="project" value="UniProtKB-UniRule"/>
</dbReference>
<evidence type="ECO:0000259" key="10">
    <source>
        <dbReference type="PROSITE" id="PS52048"/>
    </source>
</evidence>
<dbReference type="InterPro" id="IPR001578">
    <property type="entry name" value="Peptidase_C12_UCH"/>
</dbReference>
<evidence type="ECO:0000256" key="7">
    <source>
        <dbReference type="PROSITE-ProRule" id="PRU01393"/>
    </source>
</evidence>
<dbReference type="InterPro" id="IPR036959">
    <property type="entry name" value="Peptidase_C12_UCH_sf"/>
</dbReference>
<feature type="active site" description="Nucleophile" evidence="7">
    <location>
        <position position="121"/>
    </location>
</feature>
<feature type="site" description="Important for enzyme activity" evidence="7">
    <location>
        <position position="204"/>
    </location>
</feature>
<gene>
    <name evidence="11" type="primary">UCH3</name>
    <name evidence="11" type="ORF">LOC62_06G007820</name>
</gene>
<dbReference type="GO" id="GO:0005737">
    <property type="term" value="C:cytoplasm"/>
    <property type="evidence" value="ECO:0007669"/>
    <property type="project" value="TreeGrafter"/>
</dbReference>
<evidence type="ECO:0000256" key="6">
    <source>
        <dbReference type="ARBA" id="ARBA00022807"/>
    </source>
</evidence>
<dbReference type="EMBL" id="CP086719">
    <property type="protein sequence ID" value="WOO84300.1"/>
    <property type="molecule type" value="Genomic_DNA"/>
</dbReference>
<name>A0AAF1BND4_9TREE</name>
<dbReference type="AlphaFoldDB" id="A0AAF1BND4"/>
<comment type="similarity">
    <text evidence="2 7 8">Belongs to the peptidase C12 family.</text>
</comment>
<feature type="site" description="Transition state stabilizer" evidence="7">
    <location>
        <position position="106"/>
    </location>
</feature>
<dbReference type="GO" id="GO:0016579">
    <property type="term" value="P:protein deubiquitination"/>
    <property type="evidence" value="ECO:0007669"/>
    <property type="project" value="TreeGrafter"/>
</dbReference>
<feature type="domain" description="UCH catalytic" evidence="10">
    <location>
        <begin position="26"/>
        <end position="252"/>
    </location>
</feature>
<sequence length="254" mass="27335">MQPTPPAPPAAQDQTAATTQSPPLQDWYPLESSPEVLTSLARHWGLPDSYAFVDVLGLDDDTLALTPRPVHAVVFLFPDTDGIVAWRAKDAYLSAEIGAEPLWIPQRGVELMLTSPTGHSCGTFAVLHALAETRLASGLDGFFAECRSLTPEGRTALLATSPLIKPVHNSLVTAGQTILRESDWADADHFISFIRHDGRVVEMDGARPRVGGVDRGAASDDLLTDVAKIVREQYVPLAADSVHHFSLIALVSNS</sequence>
<evidence type="ECO:0000256" key="3">
    <source>
        <dbReference type="ARBA" id="ARBA00022670"/>
    </source>
</evidence>
<evidence type="ECO:0000256" key="2">
    <source>
        <dbReference type="ARBA" id="ARBA00009326"/>
    </source>
</evidence>
<organism evidence="11 12">
    <name type="scientific">Vanrija pseudolonga</name>
    <dbReference type="NCBI Taxonomy" id="143232"/>
    <lineage>
        <taxon>Eukaryota</taxon>
        <taxon>Fungi</taxon>
        <taxon>Dikarya</taxon>
        <taxon>Basidiomycota</taxon>
        <taxon>Agaricomycotina</taxon>
        <taxon>Tremellomycetes</taxon>
        <taxon>Trichosporonales</taxon>
        <taxon>Trichosporonaceae</taxon>
        <taxon>Vanrija</taxon>
    </lineage>
</organism>
<feature type="region of interest" description="Disordered" evidence="9">
    <location>
        <begin position="1"/>
        <end position="25"/>
    </location>
</feature>
<dbReference type="EC" id="3.4.19.12" evidence="8"/>